<comment type="caution">
    <text evidence="1">The sequence shown here is derived from an EMBL/GenBank/DDBJ whole genome shotgun (WGS) entry which is preliminary data.</text>
</comment>
<dbReference type="EMBL" id="JARYMX010000003">
    <property type="protein sequence ID" value="KAJ9557894.1"/>
    <property type="molecule type" value="Genomic_DNA"/>
</dbReference>
<gene>
    <name evidence="1" type="ORF">OSB04_012508</name>
</gene>
<reference evidence="1" key="1">
    <citation type="submission" date="2023-03" db="EMBL/GenBank/DDBJ databases">
        <title>Chromosome-scale reference genome and RAD-based genetic map of yellow starthistle (Centaurea solstitialis) reveal putative structural variation and QTLs associated with invader traits.</title>
        <authorList>
            <person name="Reatini B."/>
            <person name="Cang F.A."/>
            <person name="Jiang Q."/>
            <person name="Mckibben M.T.W."/>
            <person name="Barker M.S."/>
            <person name="Rieseberg L.H."/>
            <person name="Dlugosch K.M."/>
        </authorList>
    </citation>
    <scope>NUCLEOTIDE SEQUENCE</scope>
    <source>
        <strain evidence="1">CAN-66</strain>
        <tissue evidence="1">Leaf</tissue>
    </source>
</reference>
<accession>A0AA38TBH4</accession>
<evidence type="ECO:0000313" key="1">
    <source>
        <dbReference type="EMBL" id="KAJ9557894.1"/>
    </source>
</evidence>
<dbReference type="AlphaFoldDB" id="A0AA38TBH4"/>
<organism evidence="1 2">
    <name type="scientific">Centaurea solstitialis</name>
    <name type="common">yellow star-thistle</name>
    <dbReference type="NCBI Taxonomy" id="347529"/>
    <lineage>
        <taxon>Eukaryota</taxon>
        <taxon>Viridiplantae</taxon>
        <taxon>Streptophyta</taxon>
        <taxon>Embryophyta</taxon>
        <taxon>Tracheophyta</taxon>
        <taxon>Spermatophyta</taxon>
        <taxon>Magnoliopsida</taxon>
        <taxon>eudicotyledons</taxon>
        <taxon>Gunneridae</taxon>
        <taxon>Pentapetalae</taxon>
        <taxon>asterids</taxon>
        <taxon>campanulids</taxon>
        <taxon>Asterales</taxon>
        <taxon>Asteraceae</taxon>
        <taxon>Carduoideae</taxon>
        <taxon>Cardueae</taxon>
        <taxon>Centaureinae</taxon>
        <taxon>Centaurea</taxon>
    </lineage>
</organism>
<keyword evidence="2" id="KW-1185">Reference proteome</keyword>
<proteinExistence type="predicted"/>
<protein>
    <submittedName>
        <fullName evidence="1">Uncharacterized protein</fullName>
    </submittedName>
</protein>
<name>A0AA38TBH4_9ASTR</name>
<dbReference type="PANTHER" id="PTHR36811">
    <property type="entry name" value="OS08G0444440 PROTEIN"/>
    <property type="match status" value="1"/>
</dbReference>
<evidence type="ECO:0000313" key="2">
    <source>
        <dbReference type="Proteomes" id="UP001172457"/>
    </source>
</evidence>
<sequence length="186" mass="20846">MAKGAIPSSSLAFGIRKPKPMKRTIIRNKKKKKKNDLVLNKVISYLLTDCYMYNPLISPQPTFDLPPPKQISTSQEDMALPIRRSNNQVVGFLETDCYLYSPLLVENHPPPPMSPVGLVSGHFHTRGVSSSTETQDGQMQHNVRDNTDLGTQLRARLKVLKETVAYHESVKHTVHQICRSTSVQGP</sequence>
<dbReference type="PANTHER" id="PTHR36811:SF2">
    <property type="entry name" value="OS08G0444440 PROTEIN"/>
    <property type="match status" value="1"/>
</dbReference>
<dbReference type="Proteomes" id="UP001172457">
    <property type="component" value="Chromosome 3"/>
</dbReference>